<dbReference type="Pfam" id="PF00486">
    <property type="entry name" value="Trans_reg_C"/>
    <property type="match status" value="1"/>
</dbReference>
<dbReference type="InterPro" id="IPR001867">
    <property type="entry name" value="OmpR/PhoB-type_DNA-bd"/>
</dbReference>
<dbReference type="PANTHER" id="PTHR48111:SF22">
    <property type="entry name" value="REGULATOR OF RPOS"/>
    <property type="match status" value="1"/>
</dbReference>
<dbReference type="CDD" id="cd19935">
    <property type="entry name" value="REC_OmpR_CusR-like"/>
    <property type="match status" value="1"/>
</dbReference>
<dbReference type="SUPFAM" id="SSF46894">
    <property type="entry name" value="C-terminal effector domain of the bipartite response regulators"/>
    <property type="match status" value="1"/>
</dbReference>
<evidence type="ECO:0000256" key="4">
    <source>
        <dbReference type="ARBA" id="ARBA00023125"/>
    </source>
</evidence>
<keyword evidence="3" id="KW-0805">Transcription regulation</keyword>
<evidence type="ECO:0000256" key="6">
    <source>
        <dbReference type="PROSITE-ProRule" id="PRU00169"/>
    </source>
</evidence>
<keyword evidence="1 6" id="KW-0597">Phosphoprotein</keyword>
<evidence type="ECO:0000256" key="1">
    <source>
        <dbReference type="ARBA" id="ARBA00022553"/>
    </source>
</evidence>
<keyword evidence="5" id="KW-0804">Transcription</keyword>
<dbReference type="Gene3D" id="3.40.50.2300">
    <property type="match status" value="1"/>
</dbReference>
<evidence type="ECO:0000259" key="8">
    <source>
        <dbReference type="PROSITE" id="PS50110"/>
    </source>
</evidence>
<keyword evidence="4 7" id="KW-0238">DNA-binding</keyword>
<dbReference type="FunFam" id="3.40.50.2300:FF:000002">
    <property type="entry name" value="DNA-binding response regulator PhoP"/>
    <property type="match status" value="1"/>
</dbReference>
<dbReference type="SUPFAM" id="SSF52172">
    <property type="entry name" value="CheY-like"/>
    <property type="match status" value="1"/>
</dbReference>
<dbReference type="OrthoDB" id="152576at2"/>
<feature type="domain" description="Response regulatory" evidence="8">
    <location>
        <begin position="2"/>
        <end position="116"/>
    </location>
</feature>
<protein>
    <submittedName>
        <fullName evidence="10">DNA-binding response regulator</fullName>
    </submittedName>
</protein>
<evidence type="ECO:0000313" key="11">
    <source>
        <dbReference type="Proteomes" id="UP000322530"/>
    </source>
</evidence>
<dbReference type="GO" id="GO:0000976">
    <property type="term" value="F:transcription cis-regulatory region binding"/>
    <property type="evidence" value="ECO:0007669"/>
    <property type="project" value="TreeGrafter"/>
</dbReference>
<dbReference type="SMART" id="SM00448">
    <property type="entry name" value="REC"/>
    <property type="match status" value="1"/>
</dbReference>
<organism evidence="10 11">
    <name type="scientific">Dictyobacter arantiisoli</name>
    <dbReference type="NCBI Taxonomy" id="2014874"/>
    <lineage>
        <taxon>Bacteria</taxon>
        <taxon>Bacillati</taxon>
        <taxon>Chloroflexota</taxon>
        <taxon>Ktedonobacteria</taxon>
        <taxon>Ktedonobacterales</taxon>
        <taxon>Dictyobacteraceae</taxon>
        <taxon>Dictyobacter</taxon>
    </lineage>
</organism>
<evidence type="ECO:0000256" key="2">
    <source>
        <dbReference type="ARBA" id="ARBA00023012"/>
    </source>
</evidence>
<dbReference type="PROSITE" id="PS51755">
    <property type="entry name" value="OMPR_PHOB"/>
    <property type="match status" value="1"/>
</dbReference>
<feature type="domain" description="OmpR/PhoB-type" evidence="9">
    <location>
        <begin position="124"/>
        <end position="222"/>
    </location>
</feature>
<dbReference type="GO" id="GO:0000156">
    <property type="term" value="F:phosphorelay response regulator activity"/>
    <property type="evidence" value="ECO:0007669"/>
    <property type="project" value="TreeGrafter"/>
</dbReference>
<dbReference type="InterPro" id="IPR016032">
    <property type="entry name" value="Sig_transdc_resp-reg_C-effctor"/>
</dbReference>
<dbReference type="PROSITE" id="PS50110">
    <property type="entry name" value="RESPONSE_REGULATORY"/>
    <property type="match status" value="1"/>
</dbReference>
<reference evidence="10 11" key="1">
    <citation type="submission" date="2019-01" db="EMBL/GenBank/DDBJ databases">
        <title>Draft genome sequence of Dictyobacter sp. Uno17.</title>
        <authorList>
            <person name="Wang C.M."/>
            <person name="Zheng Y."/>
            <person name="Sakai Y."/>
            <person name="Abe K."/>
            <person name="Yokota A."/>
            <person name="Yabe S."/>
        </authorList>
    </citation>
    <scope>NUCLEOTIDE SEQUENCE [LARGE SCALE GENOMIC DNA]</scope>
    <source>
        <strain evidence="10 11">Uno17</strain>
    </source>
</reference>
<dbReference type="FunFam" id="1.10.10.10:FF:000005">
    <property type="entry name" value="Two-component system response regulator"/>
    <property type="match status" value="1"/>
</dbReference>
<evidence type="ECO:0000256" key="5">
    <source>
        <dbReference type="ARBA" id="ARBA00023163"/>
    </source>
</evidence>
<feature type="modified residue" description="4-aspartylphosphate" evidence="6">
    <location>
        <position position="51"/>
    </location>
</feature>
<sequence length="226" mass="25889">MRLLIIEDDYHMNQALKKSLIEEGYAIDAVYDGIEGEAYAESTLYDAIILDVMLPRKDGIAVCRTLRQRGMTTPILMLTARDAIEDRVQGLDSGADDYLIKPFALYELLARLRALLRRTSPQKSGVLVVGDLVINPATHEVMRAGERIKLNTKEFALLEYFMRHPNQVLKREMIESHIWSYDFISASNVVDVYVRRLRRKVDDPFTEKLLETIYGAGYRLCVSKNT</sequence>
<evidence type="ECO:0000256" key="7">
    <source>
        <dbReference type="PROSITE-ProRule" id="PRU01091"/>
    </source>
</evidence>
<name>A0A5A5TCA3_9CHLR</name>
<comment type="caution">
    <text evidence="10">The sequence shown here is derived from an EMBL/GenBank/DDBJ whole genome shotgun (WGS) entry which is preliminary data.</text>
</comment>
<accession>A0A5A5TCA3</accession>
<dbReference type="InterPro" id="IPR011006">
    <property type="entry name" value="CheY-like_superfamily"/>
</dbReference>
<dbReference type="AlphaFoldDB" id="A0A5A5TCA3"/>
<keyword evidence="2" id="KW-0902">Two-component regulatory system</keyword>
<dbReference type="InterPro" id="IPR036388">
    <property type="entry name" value="WH-like_DNA-bd_sf"/>
</dbReference>
<dbReference type="InterPro" id="IPR039420">
    <property type="entry name" value="WalR-like"/>
</dbReference>
<dbReference type="EMBL" id="BIXY01000034">
    <property type="protein sequence ID" value="GCF08957.1"/>
    <property type="molecule type" value="Genomic_DNA"/>
</dbReference>
<dbReference type="Pfam" id="PF00072">
    <property type="entry name" value="Response_reg"/>
    <property type="match status" value="1"/>
</dbReference>
<keyword evidence="11" id="KW-1185">Reference proteome</keyword>
<dbReference type="InterPro" id="IPR001789">
    <property type="entry name" value="Sig_transdc_resp-reg_receiver"/>
</dbReference>
<evidence type="ECO:0000259" key="9">
    <source>
        <dbReference type="PROSITE" id="PS51755"/>
    </source>
</evidence>
<evidence type="ECO:0000313" key="10">
    <source>
        <dbReference type="EMBL" id="GCF08957.1"/>
    </source>
</evidence>
<dbReference type="Proteomes" id="UP000322530">
    <property type="component" value="Unassembled WGS sequence"/>
</dbReference>
<dbReference type="SMART" id="SM00862">
    <property type="entry name" value="Trans_reg_C"/>
    <property type="match status" value="1"/>
</dbReference>
<gene>
    <name evidence="10" type="ORF">KDI_25210</name>
</gene>
<dbReference type="GO" id="GO:0032993">
    <property type="term" value="C:protein-DNA complex"/>
    <property type="evidence" value="ECO:0007669"/>
    <property type="project" value="TreeGrafter"/>
</dbReference>
<dbReference type="Gene3D" id="6.10.250.690">
    <property type="match status" value="1"/>
</dbReference>
<dbReference type="CDD" id="cd00383">
    <property type="entry name" value="trans_reg_C"/>
    <property type="match status" value="1"/>
</dbReference>
<dbReference type="GO" id="GO:0005829">
    <property type="term" value="C:cytosol"/>
    <property type="evidence" value="ECO:0007669"/>
    <property type="project" value="TreeGrafter"/>
</dbReference>
<dbReference type="Gene3D" id="1.10.10.10">
    <property type="entry name" value="Winged helix-like DNA-binding domain superfamily/Winged helix DNA-binding domain"/>
    <property type="match status" value="1"/>
</dbReference>
<feature type="DNA-binding region" description="OmpR/PhoB-type" evidence="7">
    <location>
        <begin position="124"/>
        <end position="222"/>
    </location>
</feature>
<dbReference type="RefSeq" id="WP_149401923.1">
    <property type="nucleotide sequence ID" value="NZ_BIXY01000034.1"/>
</dbReference>
<evidence type="ECO:0000256" key="3">
    <source>
        <dbReference type="ARBA" id="ARBA00023015"/>
    </source>
</evidence>
<dbReference type="PANTHER" id="PTHR48111">
    <property type="entry name" value="REGULATOR OF RPOS"/>
    <property type="match status" value="1"/>
</dbReference>
<proteinExistence type="predicted"/>
<dbReference type="GO" id="GO:0006355">
    <property type="term" value="P:regulation of DNA-templated transcription"/>
    <property type="evidence" value="ECO:0007669"/>
    <property type="project" value="InterPro"/>
</dbReference>